<organism evidence="1 2">
    <name type="scientific">Caulobacter flavus</name>
    <dbReference type="NCBI Taxonomy" id="1679497"/>
    <lineage>
        <taxon>Bacteria</taxon>
        <taxon>Pseudomonadati</taxon>
        <taxon>Pseudomonadota</taxon>
        <taxon>Alphaproteobacteria</taxon>
        <taxon>Caulobacterales</taxon>
        <taxon>Caulobacteraceae</taxon>
        <taxon>Caulobacter</taxon>
    </lineage>
</organism>
<evidence type="ECO:0000313" key="1">
    <source>
        <dbReference type="EMBL" id="PLR18182.1"/>
    </source>
</evidence>
<name>A0A2N5CWK0_9CAUL</name>
<dbReference type="EMBL" id="PJRQ01000011">
    <property type="protein sequence ID" value="PLR18182.1"/>
    <property type="molecule type" value="Genomic_DNA"/>
</dbReference>
<gene>
    <name evidence="1" type="ORF">CFHF_05315</name>
</gene>
<evidence type="ECO:0000313" key="2">
    <source>
        <dbReference type="Proteomes" id="UP000234483"/>
    </source>
</evidence>
<proteinExistence type="predicted"/>
<sequence>MGPGGGGGGPFWRAVRTKKRGPFSVRIEMRSTGTFSSRPMAALNSARRWESSPSGLMLARWRTISGRPSRGCTVWPVFSARLISLSL</sequence>
<comment type="caution">
    <text evidence="1">The sequence shown here is derived from an EMBL/GenBank/DDBJ whole genome shotgun (WGS) entry which is preliminary data.</text>
</comment>
<reference evidence="1 2" key="1">
    <citation type="submission" date="2017-12" db="EMBL/GenBank/DDBJ databases">
        <title>The genome sequence of Caulobacter flavus CGMCC1 15093.</title>
        <authorList>
            <person name="Gao J."/>
            <person name="Mao X."/>
            <person name="Sun J."/>
        </authorList>
    </citation>
    <scope>NUCLEOTIDE SEQUENCE [LARGE SCALE GENOMIC DNA]</scope>
    <source>
        <strain evidence="1 2">CGMCC1 15093</strain>
    </source>
</reference>
<protein>
    <submittedName>
        <fullName evidence="1">Uncharacterized protein</fullName>
    </submittedName>
</protein>
<accession>A0A2N5CWK0</accession>
<dbReference type="AlphaFoldDB" id="A0A2N5CWK0"/>
<dbReference type="Proteomes" id="UP000234483">
    <property type="component" value="Unassembled WGS sequence"/>
</dbReference>